<dbReference type="Pfam" id="PF01636">
    <property type="entry name" value="APH"/>
    <property type="match status" value="1"/>
</dbReference>
<dbReference type="AlphaFoldDB" id="A0A3A2ZNZ2"/>
<dbReference type="InterPro" id="IPR011009">
    <property type="entry name" value="Kinase-like_dom_sf"/>
</dbReference>
<dbReference type="PANTHER" id="PTHR21310">
    <property type="entry name" value="AMINOGLYCOSIDE PHOSPHOTRANSFERASE-RELATED-RELATED"/>
    <property type="match status" value="1"/>
</dbReference>
<name>A0A3A2ZNZ2_9EURO</name>
<dbReference type="GO" id="GO:0016740">
    <property type="term" value="F:transferase activity"/>
    <property type="evidence" value="ECO:0007669"/>
    <property type="project" value="UniProtKB-KW"/>
</dbReference>
<dbReference type="Gene3D" id="3.90.1200.10">
    <property type="match status" value="1"/>
</dbReference>
<keyword evidence="2" id="KW-0808">Transferase</keyword>
<dbReference type="InterPro" id="IPR002575">
    <property type="entry name" value="Aminoglycoside_PTrfase"/>
</dbReference>
<reference evidence="3" key="1">
    <citation type="submission" date="2017-02" db="EMBL/GenBank/DDBJ databases">
        <authorList>
            <person name="Tafer H."/>
            <person name="Lopandic K."/>
        </authorList>
    </citation>
    <scope>NUCLEOTIDE SEQUENCE [LARGE SCALE GENOMIC DNA]</scope>
    <source>
        <strain evidence="3">CBS 366.77</strain>
    </source>
</reference>
<accession>A0A3A2ZNZ2</accession>
<evidence type="ECO:0000313" key="3">
    <source>
        <dbReference type="Proteomes" id="UP000266188"/>
    </source>
</evidence>
<keyword evidence="3" id="KW-1185">Reference proteome</keyword>
<comment type="caution">
    <text evidence="2">The sequence shown here is derived from an EMBL/GenBank/DDBJ whole genome shotgun (WGS) entry which is preliminary data.</text>
</comment>
<proteinExistence type="predicted"/>
<evidence type="ECO:0000259" key="1">
    <source>
        <dbReference type="Pfam" id="PF01636"/>
    </source>
</evidence>
<protein>
    <submittedName>
        <fullName evidence="2">Phosphotransferase enzyme family</fullName>
    </submittedName>
</protein>
<dbReference type="InterPro" id="IPR051678">
    <property type="entry name" value="AGP_Transferase"/>
</dbReference>
<organism evidence="2 3">
    <name type="scientific">Aspergillus sclerotialis</name>
    <dbReference type="NCBI Taxonomy" id="2070753"/>
    <lineage>
        <taxon>Eukaryota</taxon>
        <taxon>Fungi</taxon>
        <taxon>Dikarya</taxon>
        <taxon>Ascomycota</taxon>
        <taxon>Pezizomycotina</taxon>
        <taxon>Eurotiomycetes</taxon>
        <taxon>Eurotiomycetidae</taxon>
        <taxon>Eurotiales</taxon>
        <taxon>Aspergillaceae</taxon>
        <taxon>Aspergillus</taxon>
        <taxon>Aspergillus subgen. Polypaecilum</taxon>
    </lineage>
</organism>
<evidence type="ECO:0000313" key="2">
    <source>
        <dbReference type="EMBL" id="RJE23157.1"/>
    </source>
</evidence>
<feature type="domain" description="Aminoglycoside phosphotransferase" evidence="1">
    <location>
        <begin position="106"/>
        <end position="274"/>
    </location>
</feature>
<sequence length="331" mass="36777">MSTITPIPLSTLKNYVATAFPSSDPNSIKLTRQPSIEGDDHMIFFIDREPHYLLRITKTREDRPVNMKEMHAQDIAIREYVRSAYRSRGLDGDVIPRCIGSWRVGEGDEECVVSLEERIRGVGLDRGTGSEATRDGLVKLLCILKSIDVDELEKELDIGLLRIPARDLMKLYESAEEAWKRLFERGQLFPLGLPISDKSLVEDLFEKKVTRLFAEIQKLSPHHIPSLIHNDLKGEHILIDESTGQITGILDWADAGIGDAAVDIAGLVITVGKDVAVGIARDVAYEEGKIAEGVVIARCECVLRLDCRLNGVDDSSPVSLLRDQLGLALRD</sequence>
<dbReference type="SUPFAM" id="SSF56112">
    <property type="entry name" value="Protein kinase-like (PK-like)"/>
    <property type="match status" value="1"/>
</dbReference>
<gene>
    <name evidence="2" type="ORF">PHISCL_04513</name>
</gene>
<dbReference type="OrthoDB" id="5598852at2759"/>
<dbReference type="Proteomes" id="UP000266188">
    <property type="component" value="Unassembled WGS sequence"/>
</dbReference>
<dbReference type="EMBL" id="MVGC01000133">
    <property type="protein sequence ID" value="RJE23157.1"/>
    <property type="molecule type" value="Genomic_DNA"/>
</dbReference>